<gene>
    <name evidence="3" type="ORF">EDB81DRAFT_777268</name>
</gene>
<feature type="compositionally biased region" description="Polar residues" evidence="1">
    <location>
        <begin position="65"/>
        <end position="74"/>
    </location>
</feature>
<name>A0A9P9FSJ9_9HYPO</name>
<dbReference type="Proteomes" id="UP000738349">
    <property type="component" value="Unassembled WGS sequence"/>
</dbReference>
<dbReference type="AlphaFoldDB" id="A0A9P9FSJ9"/>
<evidence type="ECO:0000313" key="3">
    <source>
        <dbReference type="EMBL" id="KAH7170968.1"/>
    </source>
</evidence>
<comment type="caution">
    <text evidence="3">The sequence shown here is derived from an EMBL/GenBank/DDBJ whole genome shotgun (WGS) entry which is preliminary data.</text>
</comment>
<evidence type="ECO:0008006" key="5">
    <source>
        <dbReference type="Google" id="ProtNLM"/>
    </source>
</evidence>
<evidence type="ECO:0000313" key="4">
    <source>
        <dbReference type="Proteomes" id="UP000738349"/>
    </source>
</evidence>
<feature type="non-terminal residue" evidence="3">
    <location>
        <position position="74"/>
    </location>
</feature>
<sequence>MLFCTMDTFTGLCLLLYSFNGLCQNSNSSAHHPCIQLPRVIVPQLRAPMRQSQNPHRNATPPPRCTSSQLRPAE</sequence>
<evidence type="ECO:0000256" key="2">
    <source>
        <dbReference type="SAM" id="SignalP"/>
    </source>
</evidence>
<keyword evidence="4" id="KW-1185">Reference proteome</keyword>
<proteinExistence type="predicted"/>
<accession>A0A9P9FSJ9</accession>
<evidence type="ECO:0000256" key="1">
    <source>
        <dbReference type="SAM" id="MobiDB-lite"/>
    </source>
</evidence>
<dbReference type="EMBL" id="JAGMUV010000002">
    <property type="protein sequence ID" value="KAH7170968.1"/>
    <property type="molecule type" value="Genomic_DNA"/>
</dbReference>
<reference evidence="3" key="1">
    <citation type="journal article" date="2021" name="Nat. Commun.">
        <title>Genetic determinants of endophytism in the Arabidopsis root mycobiome.</title>
        <authorList>
            <person name="Mesny F."/>
            <person name="Miyauchi S."/>
            <person name="Thiergart T."/>
            <person name="Pickel B."/>
            <person name="Atanasova L."/>
            <person name="Karlsson M."/>
            <person name="Huettel B."/>
            <person name="Barry K.W."/>
            <person name="Haridas S."/>
            <person name="Chen C."/>
            <person name="Bauer D."/>
            <person name="Andreopoulos W."/>
            <person name="Pangilinan J."/>
            <person name="LaButti K."/>
            <person name="Riley R."/>
            <person name="Lipzen A."/>
            <person name="Clum A."/>
            <person name="Drula E."/>
            <person name="Henrissat B."/>
            <person name="Kohler A."/>
            <person name="Grigoriev I.V."/>
            <person name="Martin F.M."/>
            <person name="Hacquard S."/>
        </authorList>
    </citation>
    <scope>NUCLEOTIDE SEQUENCE</scope>
    <source>
        <strain evidence="3">MPI-CAGE-AT-0147</strain>
    </source>
</reference>
<feature type="region of interest" description="Disordered" evidence="1">
    <location>
        <begin position="45"/>
        <end position="74"/>
    </location>
</feature>
<feature type="signal peptide" evidence="2">
    <location>
        <begin position="1"/>
        <end position="23"/>
    </location>
</feature>
<feature type="chain" id="PRO_5040493681" description="Secreted protein" evidence="2">
    <location>
        <begin position="24"/>
        <end position="74"/>
    </location>
</feature>
<protein>
    <recommendedName>
        <fullName evidence="5">Secreted protein</fullName>
    </recommendedName>
</protein>
<organism evidence="3 4">
    <name type="scientific">Dactylonectria macrodidyma</name>
    <dbReference type="NCBI Taxonomy" id="307937"/>
    <lineage>
        <taxon>Eukaryota</taxon>
        <taxon>Fungi</taxon>
        <taxon>Dikarya</taxon>
        <taxon>Ascomycota</taxon>
        <taxon>Pezizomycotina</taxon>
        <taxon>Sordariomycetes</taxon>
        <taxon>Hypocreomycetidae</taxon>
        <taxon>Hypocreales</taxon>
        <taxon>Nectriaceae</taxon>
        <taxon>Dactylonectria</taxon>
    </lineage>
</organism>
<keyword evidence="2" id="KW-0732">Signal</keyword>